<dbReference type="EMBL" id="PYNS01000019">
    <property type="protein sequence ID" value="PSV09430.1"/>
    <property type="molecule type" value="Genomic_DNA"/>
</dbReference>
<evidence type="ECO:0000313" key="1">
    <source>
        <dbReference type="EMBL" id="PSV09430.1"/>
    </source>
</evidence>
<dbReference type="RefSeq" id="WP_107185651.1">
    <property type="nucleotide sequence ID" value="NZ_JAWQGC010000001.1"/>
</dbReference>
<protein>
    <submittedName>
        <fullName evidence="1">Uncharacterized protein</fullName>
    </submittedName>
</protein>
<accession>A0A2T3KSK9</accession>
<comment type="caution">
    <text evidence="1">The sequence shown here is derived from an EMBL/GenBank/DDBJ whole genome shotgun (WGS) entry which is preliminary data.</text>
</comment>
<dbReference type="AlphaFoldDB" id="A0A2T3KSK9"/>
<reference evidence="1 2" key="1">
    <citation type="submission" date="2018-03" db="EMBL/GenBank/DDBJ databases">
        <title>Whole genome sequencing of Histamine producing bacteria.</title>
        <authorList>
            <person name="Butler K."/>
        </authorList>
    </citation>
    <scope>NUCLEOTIDE SEQUENCE [LARGE SCALE GENOMIC DNA]</scope>
    <source>
        <strain evidence="1 2">Res.4.1</strain>
    </source>
</reference>
<dbReference type="Proteomes" id="UP000240530">
    <property type="component" value="Unassembled WGS sequence"/>
</dbReference>
<gene>
    <name evidence="1" type="ORF">C0W93_15525</name>
</gene>
<name>A0A2T3KSK9_PHOLD</name>
<proteinExistence type="predicted"/>
<evidence type="ECO:0000313" key="2">
    <source>
        <dbReference type="Proteomes" id="UP000240530"/>
    </source>
</evidence>
<organism evidence="1 2">
    <name type="scientific">Photobacterium leiognathi subsp. mandapamensis</name>
    <name type="common">Photobacterium mandapamensis</name>
    <dbReference type="NCBI Taxonomy" id="48408"/>
    <lineage>
        <taxon>Bacteria</taxon>
        <taxon>Pseudomonadati</taxon>
        <taxon>Pseudomonadota</taxon>
        <taxon>Gammaproteobacteria</taxon>
        <taxon>Vibrionales</taxon>
        <taxon>Vibrionaceae</taxon>
        <taxon>Photobacterium</taxon>
    </lineage>
</organism>
<sequence length="180" mass="20797">MTDLKSLFFSLGIEKLDLSSEDQVLINQFISSFTPRFLDICQQRPDRAPLDLLLGLMTQQHQQLSQQWQTQQQAYHQMQSVFENTVGADHASKFQHQDSEQYTIVSLLWLLVQGASQIDYSYANEQAETICQQLFTTSTTMKSADSQAELLRQRLMQAYYLGKKSSQQSLVTKLKNWFKS</sequence>